<dbReference type="Pfam" id="PF01168">
    <property type="entry name" value="Ala_racemase_N"/>
    <property type="match status" value="1"/>
</dbReference>
<evidence type="ECO:0000256" key="2">
    <source>
        <dbReference type="ARBA" id="ARBA00023239"/>
    </source>
</evidence>
<protein>
    <recommendedName>
        <fullName evidence="3">D-serine dehydratase-like domain-containing protein</fullName>
    </recommendedName>
</protein>
<dbReference type="SMART" id="SM01119">
    <property type="entry name" value="D-ser_dehydrat"/>
    <property type="match status" value="1"/>
</dbReference>
<evidence type="ECO:0000313" key="5">
    <source>
        <dbReference type="Proteomes" id="UP001189429"/>
    </source>
</evidence>
<dbReference type="PANTHER" id="PTHR28004">
    <property type="entry name" value="ZGC:162816-RELATED"/>
    <property type="match status" value="1"/>
</dbReference>
<dbReference type="InterPro" id="IPR042208">
    <property type="entry name" value="D-ser_dehydrat-like_sf"/>
</dbReference>
<dbReference type="PANTHER" id="PTHR28004:SF2">
    <property type="entry name" value="D-SERINE DEHYDRATASE"/>
    <property type="match status" value="1"/>
</dbReference>
<name>A0ABN9U8U2_9DINO</name>
<accession>A0ABN9U8U2</accession>
<organism evidence="4 5">
    <name type="scientific">Prorocentrum cordatum</name>
    <dbReference type="NCBI Taxonomy" id="2364126"/>
    <lineage>
        <taxon>Eukaryota</taxon>
        <taxon>Sar</taxon>
        <taxon>Alveolata</taxon>
        <taxon>Dinophyceae</taxon>
        <taxon>Prorocentrales</taxon>
        <taxon>Prorocentraceae</taxon>
        <taxon>Prorocentrum</taxon>
    </lineage>
</organism>
<sequence length="405" mass="43592">MLPHKARRVCDSPAPCTSGLTASRSVRVPASVGDPLSAVETPALVCDLDKAETNIRHFEDTMRDFPSVRLRPHFKSHKSVDLCKVQLQSPLVSGFCCQKTSEAEAMAEAGINDILLTNEVVVERKINRLLGLLQRHETLRLAVLVDDPSEASKLSSFAAHAQVELGVLVELDCGGGRCGVTSVQECVSLAQTLHALPALRFRGIQAYHGTAQHLRTPQERKAAIDSVLLTLREVRSRLSELGVPCAEITGGGTGTYLHEAASGVYTEVQAGSFRFNDVDYGANQDAHGVQLSDSEWQFSLSVLSTVMSRNERQRKCVTDAGMKAHSVDSGPPRLLHAVEGAEVRNGGDEHLIITYPEGIAVPQLGSQVSVVPGHCDPTVNMHDFLVATRQGVVVGVFPLARGPGF</sequence>
<reference evidence="4" key="1">
    <citation type="submission" date="2023-10" db="EMBL/GenBank/DDBJ databases">
        <authorList>
            <person name="Chen Y."/>
            <person name="Shah S."/>
            <person name="Dougan E. K."/>
            <person name="Thang M."/>
            <person name="Chan C."/>
        </authorList>
    </citation>
    <scope>NUCLEOTIDE SEQUENCE [LARGE SCALE GENOMIC DNA]</scope>
</reference>
<gene>
    <name evidence="4" type="ORF">PCOR1329_LOCUS46299</name>
</gene>
<dbReference type="InterPro" id="IPR029066">
    <property type="entry name" value="PLP-binding_barrel"/>
</dbReference>
<dbReference type="Pfam" id="PF14031">
    <property type="entry name" value="D-ser_dehydrat"/>
    <property type="match status" value="1"/>
</dbReference>
<keyword evidence="2" id="KW-0456">Lyase</keyword>
<dbReference type="Gene3D" id="2.40.37.20">
    <property type="entry name" value="D-serine dehydratase-like domain"/>
    <property type="match status" value="1"/>
</dbReference>
<dbReference type="Gene3D" id="3.20.20.10">
    <property type="entry name" value="Alanine racemase"/>
    <property type="match status" value="1"/>
</dbReference>
<evidence type="ECO:0000313" key="4">
    <source>
        <dbReference type="EMBL" id="CAK0855639.1"/>
    </source>
</evidence>
<dbReference type="Proteomes" id="UP001189429">
    <property type="component" value="Unassembled WGS sequence"/>
</dbReference>
<dbReference type="SUPFAM" id="SSF51419">
    <property type="entry name" value="PLP-binding barrel"/>
    <property type="match status" value="1"/>
</dbReference>
<feature type="domain" description="D-serine dehydratase-like" evidence="3">
    <location>
        <begin position="299"/>
        <end position="389"/>
    </location>
</feature>
<proteinExistence type="inferred from homology"/>
<comment type="similarity">
    <text evidence="1">Belongs to the DSD1 family.</text>
</comment>
<evidence type="ECO:0000259" key="3">
    <source>
        <dbReference type="SMART" id="SM01119"/>
    </source>
</evidence>
<evidence type="ECO:0000256" key="1">
    <source>
        <dbReference type="ARBA" id="ARBA00005323"/>
    </source>
</evidence>
<dbReference type="InterPro" id="IPR051466">
    <property type="entry name" value="D-amino_acid_metab_enzyme"/>
</dbReference>
<dbReference type="InterPro" id="IPR001608">
    <property type="entry name" value="Ala_racemase_N"/>
</dbReference>
<keyword evidence="5" id="KW-1185">Reference proteome</keyword>
<comment type="caution">
    <text evidence="4">The sequence shown here is derived from an EMBL/GenBank/DDBJ whole genome shotgun (WGS) entry which is preliminary data.</text>
</comment>
<dbReference type="InterPro" id="IPR026956">
    <property type="entry name" value="D-ser_dehydrat-like_dom"/>
</dbReference>
<dbReference type="CDD" id="cd06819">
    <property type="entry name" value="PLPDE_III_LS_D-TA"/>
    <property type="match status" value="1"/>
</dbReference>
<dbReference type="EMBL" id="CAUYUJ010015570">
    <property type="protein sequence ID" value="CAK0855639.1"/>
    <property type="molecule type" value="Genomic_DNA"/>
</dbReference>